<evidence type="ECO:0000313" key="10">
    <source>
        <dbReference type="Proteomes" id="UP000612585"/>
    </source>
</evidence>
<evidence type="ECO:0000313" key="9">
    <source>
        <dbReference type="EMBL" id="GIJ54133.1"/>
    </source>
</evidence>
<dbReference type="EMBL" id="BOPG01000011">
    <property type="protein sequence ID" value="GIJ54133.1"/>
    <property type="molecule type" value="Genomic_DNA"/>
</dbReference>
<feature type="transmembrane region" description="Helical" evidence="7">
    <location>
        <begin position="342"/>
        <end position="368"/>
    </location>
</feature>
<keyword evidence="3" id="KW-1003">Cell membrane</keyword>
<evidence type="ECO:0000256" key="7">
    <source>
        <dbReference type="SAM" id="Phobius"/>
    </source>
</evidence>
<organism evidence="9 10">
    <name type="scientific">Virgisporangium aurantiacum</name>
    <dbReference type="NCBI Taxonomy" id="175570"/>
    <lineage>
        <taxon>Bacteria</taxon>
        <taxon>Bacillati</taxon>
        <taxon>Actinomycetota</taxon>
        <taxon>Actinomycetes</taxon>
        <taxon>Micromonosporales</taxon>
        <taxon>Micromonosporaceae</taxon>
        <taxon>Virgisporangium</taxon>
    </lineage>
</organism>
<dbReference type="Pfam" id="PF02687">
    <property type="entry name" value="FtsX"/>
    <property type="match status" value="1"/>
</dbReference>
<proteinExistence type="inferred from homology"/>
<dbReference type="GO" id="GO:0098797">
    <property type="term" value="C:plasma membrane protein complex"/>
    <property type="evidence" value="ECO:0007669"/>
    <property type="project" value="TreeGrafter"/>
</dbReference>
<comment type="caution">
    <text evidence="9">The sequence shown here is derived from an EMBL/GenBank/DDBJ whole genome shotgun (WGS) entry which is preliminary data.</text>
</comment>
<accession>A0A8J4DY68</accession>
<sequence length="882" mass="91038">MLWLFARTVRHSLVRLTLAAVGVAFPVAVLGATLLFIDGAVSQMTAHALAPVQVEMRALATSLDVDMNAVGRGLATVRGVGRVDRFATADVVVSAPGTGRLPARLYAVDPSYLDSHPWVRASTRPGGGALLSTPLPGAPAATTITVDLPGETPEDAQPLALSLPVRGAVDVRSAHTWSAIPLGEVQGDIAVVPRAVLVDYATFESLVLPAVKRLTVDGGTGVFNQGATDLPPVSVEFHVAVSHDAYPTDPARALAWSTALRRTLERQVPGAVVVADNAAEVLTMATEDATNAKILFLLLGIPGALVAGGLGVAAATAIGAAQRREEALLRLRGATSGQLARLNAAHTALAGAVGAAMGLVVAGLAVAWSSGREVWREVPPDRLAVTGLIAVAAGLLTTVTRLVPLVRAGRHVDVVTARRPVERRAPTGVRRDVVLVAVALAILGINALAGGLRQTTIEGQTLALAFYVLLAPILLWFAVTMLVIRGLRTVLVRRTRRPGPLGTWPGAALRWLGRRPARTGAALVLGTLAVAFGTNVVTFTATYRAARLADARAAFGSDLRLTPADASVAAAAVPPRPGPAVVATTPVRHVPARVGTDRKNLLAIDVATYRRTVTIAPSMLVGRGVEALAENPNAVLVNFEIADGFAVSPGDSLTLTVFPDDPNRTRNLTLLVAGVYRSFPPDDPFAELVTAAAAIPGPPVPVDFHLAKVRPGTSAADLARANPGYTVTTLGQQVVQEQRSLTTLDLRGLSRLESLAAATVAAVGVAVLGAFLVRERGRETAILRAGGATTAQALTAPAVEGAIAVVGSLLIGIPLGIGLAALGIRVLQLFFMRPPPLIVVPVGALAGLALCMVVLSAVALGGALRRAARQDTASALRESDGQ</sequence>
<evidence type="ECO:0000256" key="6">
    <source>
        <dbReference type="ARBA" id="ARBA00023136"/>
    </source>
</evidence>
<evidence type="ECO:0000256" key="1">
    <source>
        <dbReference type="ARBA" id="ARBA00004651"/>
    </source>
</evidence>
<protein>
    <recommendedName>
        <fullName evidence="8">ABC3 transporter permease C-terminal domain-containing protein</fullName>
    </recommendedName>
</protein>
<comment type="similarity">
    <text evidence="2">Belongs to the ABC-4 integral membrane protein family. LolC/E subfamily.</text>
</comment>
<feature type="transmembrane region" description="Helical" evidence="7">
    <location>
        <begin position="294"/>
        <end position="321"/>
    </location>
</feature>
<feature type="domain" description="ABC3 transporter permease C-terminal" evidence="8">
    <location>
        <begin position="755"/>
        <end position="859"/>
    </location>
</feature>
<evidence type="ECO:0000256" key="4">
    <source>
        <dbReference type="ARBA" id="ARBA00022692"/>
    </source>
</evidence>
<comment type="subcellular location">
    <subcellularLocation>
        <location evidence="1">Cell membrane</location>
        <topology evidence="1">Multi-pass membrane protein</topology>
    </subcellularLocation>
</comment>
<evidence type="ECO:0000256" key="5">
    <source>
        <dbReference type="ARBA" id="ARBA00022989"/>
    </source>
</evidence>
<dbReference type="GO" id="GO:0044874">
    <property type="term" value="P:lipoprotein localization to outer membrane"/>
    <property type="evidence" value="ECO:0007669"/>
    <property type="project" value="TreeGrafter"/>
</dbReference>
<keyword evidence="6 7" id="KW-0472">Membrane</keyword>
<feature type="transmembrane region" description="Helical" evidence="7">
    <location>
        <begin position="794"/>
        <end position="817"/>
    </location>
</feature>
<feature type="transmembrane region" description="Helical" evidence="7">
    <location>
        <begin position="12"/>
        <end position="37"/>
    </location>
</feature>
<dbReference type="InterPro" id="IPR051447">
    <property type="entry name" value="Lipoprotein-release_system"/>
</dbReference>
<keyword evidence="4 7" id="KW-0812">Transmembrane</keyword>
<feature type="transmembrane region" description="Helical" evidence="7">
    <location>
        <begin position="520"/>
        <end position="543"/>
    </location>
</feature>
<keyword evidence="10" id="KW-1185">Reference proteome</keyword>
<reference evidence="9" key="1">
    <citation type="submission" date="2021-01" db="EMBL/GenBank/DDBJ databases">
        <title>Whole genome shotgun sequence of Virgisporangium aurantiacum NBRC 16421.</title>
        <authorList>
            <person name="Komaki H."/>
            <person name="Tamura T."/>
        </authorList>
    </citation>
    <scope>NUCLEOTIDE SEQUENCE</scope>
    <source>
        <strain evidence="9">NBRC 16421</strain>
    </source>
</reference>
<name>A0A8J4DY68_9ACTN</name>
<feature type="transmembrane region" description="Helical" evidence="7">
    <location>
        <begin position="383"/>
        <end position="403"/>
    </location>
</feature>
<gene>
    <name evidence="9" type="ORF">Vau01_016490</name>
</gene>
<evidence type="ECO:0000256" key="3">
    <source>
        <dbReference type="ARBA" id="ARBA00022475"/>
    </source>
</evidence>
<feature type="transmembrane region" description="Helical" evidence="7">
    <location>
        <begin position="837"/>
        <end position="860"/>
    </location>
</feature>
<feature type="transmembrane region" description="Helical" evidence="7">
    <location>
        <begin position="755"/>
        <end position="773"/>
    </location>
</feature>
<dbReference type="PANTHER" id="PTHR30489:SF0">
    <property type="entry name" value="LIPOPROTEIN-RELEASING SYSTEM TRANSMEMBRANE PROTEIN LOLE"/>
    <property type="match status" value="1"/>
</dbReference>
<dbReference type="Proteomes" id="UP000612585">
    <property type="component" value="Unassembled WGS sequence"/>
</dbReference>
<dbReference type="PANTHER" id="PTHR30489">
    <property type="entry name" value="LIPOPROTEIN-RELEASING SYSTEM TRANSMEMBRANE PROTEIN LOLE"/>
    <property type="match status" value="1"/>
</dbReference>
<dbReference type="RefSeq" id="WP_308440447.1">
    <property type="nucleotide sequence ID" value="NZ_BOPG01000011.1"/>
</dbReference>
<keyword evidence="5 7" id="KW-1133">Transmembrane helix</keyword>
<feature type="transmembrane region" description="Helical" evidence="7">
    <location>
        <begin position="433"/>
        <end position="452"/>
    </location>
</feature>
<evidence type="ECO:0000259" key="8">
    <source>
        <dbReference type="Pfam" id="PF02687"/>
    </source>
</evidence>
<dbReference type="AlphaFoldDB" id="A0A8J4DY68"/>
<feature type="transmembrane region" description="Helical" evidence="7">
    <location>
        <begin position="464"/>
        <end position="487"/>
    </location>
</feature>
<evidence type="ECO:0000256" key="2">
    <source>
        <dbReference type="ARBA" id="ARBA00005236"/>
    </source>
</evidence>
<dbReference type="InterPro" id="IPR003838">
    <property type="entry name" value="ABC3_permease_C"/>
</dbReference>